<feature type="non-terminal residue" evidence="4">
    <location>
        <position position="248"/>
    </location>
</feature>
<reference evidence="4" key="1">
    <citation type="submission" date="2018-06" db="EMBL/GenBank/DDBJ databases">
        <authorList>
            <person name="Zhirakovskaya E."/>
        </authorList>
    </citation>
    <scope>NUCLEOTIDE SEQUENCE</scope>
</reference>
<proteinExistence type="predicted"/>
<organism evidence="4">
    <name type="scientific">hydrothermal vent metagenome</name>
    <dbReference type="NCBI Taxonomy" id="652676"/>
    <lineage>
        <taxon>unclassified sequences</taxon>
        <taxon>metagenomes</taxon>
        <taxon>ecological metagenomes</taxon>
    </lineage>
</organism>
<evidence type="ECO:0000313" key="4">
    <source>
        <dbReference type="EMBL" id="VAW39451.1"/>
    </source>
</evidence>
<dbReference type="InterPro" id="IPR015421">
    <property type="entry name" value="PyrdxlP-dep_Trfase_major"/>
</dbReference>
<keyword evidence="2 4" id="KW-0808">Transferase</keyword>
<dbReference type="GO" id="GO:0019346">
    <property type="term" value="P:transsulfuration"/>
    <property type="evidence" value="ECO:0007669"/>
    <property type="project" value="InterPro"/>
</dbReference>
<dbReference type="GO" id="GO:0004124">
    <property type="term" value="F:cysteine synthase activity"/>
    <property type="evidence" value="ECO:0007669"/>
    <property type="project" value="TreeGrafter"/>
</dbReference>
<sequence>MNGFTTRAIHGGSRGRRDAHGSLRVPVYDSVAFEHENSSSLRDAFMGRKPAHIYSRITNPTVQDFEARIQALTGALSVLAVSSGMAAISNTLIALGGAGKNIVTSRYLFGNTLSLFEKTFAAWGLEARYVSMLNPEELAQAIDDETCAVFLESITNPQLEVADCRALSTVVRERGVPLIVDNTLMTPYLFNCAEAGVDIEIISSTKYISGGATSVGGLVIDHGSFDWSRAAKFKKRAAKFGKMAFIAA</sequence>
<dbReference type="EMBL" id="UOEX01000281">
    <property type="protein sequence ID" value="VAW39451.1"/>
    <property type="molecule type" value="Genomic_DNA"/>
</dbReference>
<evidence type="ECO:0000256" key="3">
    <source>
        <dbReference type="ARBA" id="ARBA00022898"/>
    </source>
</evidence>
<protein>
    <submittedName>
        <fullName evidence="4">O-acetylhomoserine sulfhydrylase / O-succinylhomoserine sulfhydrylase</fullName>
        <ecNumber evidence="4">2.5.1.48</ecNumber>
        <ecNumber evidence="4">2.5.1.49</ecNumber>
    </submittedName>
</protein>
<evidence type="ECO:0000256" key="1">
    <source>
        <dbReference type="ARBA" id="ARBA00001933"/>
    </source>
</evidence>
<dbReference type="PANTHER" id="PTHR43797">
    <property type="entry name" value="HOMOCYSTEINE/CYSTEINE SYNTHASE"/>
    <property type="match status" value="1"/>
</dbReference>
<dbReference type="GO" id="GO:0003961">
    <property type="term" value="F:O-acetylhomoserine aminocarboxypropyltransferase activity"/>
    <property type="evidence" value="ECO:0007669"/>
    <property type="project" value="UniProtKB-EC"/>
</dbReference>
<keyword evidence="3" id="KW-0663">Pyridoxal phosphate</keyword>
<dbReference type="FunFam" id="3.40.640.10:FF:000046">
    <property type="entry name" value="Cystathionine gamma-lyase"/>
    <property type="match status" value="1"/>
</dbReference>
<accession>A0A3B0V9E8</accession>
<dbReference type="InterPro" id="IPR006235">
    <property type="entry name" value="OAc-hSer/O-AcSer_sulfhydrylase"/>
</dbReference>
<dbReference type="Gene3D" id="3.40.640.10">
    <property type="entry name" value="Type I PLP-dependent aspartate aminotransferase-like (Major domain)"/>
    <property type="match status" value="1"/>
</dbReference>
<dbReference type="GO" id="GO:0071269">
    <property type="term" value="P:L-homocysteine biosynthetic process"/>
    <property type="evidence" value="ECO:0007669"/>
    <property type="project" value="TreeGrafter"/>
</dbReference>
<dbReference type="PANTHER" id="PTHR43797:SF2">
    <property type="entry name" value="HOMOCYSTEINE_CYSTEINE SYNTHASE"/>
    <property type="match status" value="1"/>
</dbReference>
<dbReference type="GO" id="GO:0006535">
    <property type="term" value="P:cysteine biosynthetic process from serine"/>
    <property type="evidence" value="ECO:0007669"/>
    <property type="project" value="TreeGrafter"/>
</dbReference>
<dbReference type="SUPFAM" id="SSF53383">
    <property type="entry name" value="PLP-dependent transferases"/>
    <property type="match status" value="1"/>
</dbReference>
<dbReference type="InterPro" id="IPR000277">
    <property type="entry name" value="Cys/Met-Metab_PyrdxlP-dep_enz"/>
</dbReference>
<gene>
    <name evidence="4" type="ORF">MNBD_DELTA03-1872</name>
</gene>
<evidence type="ECO:0000256" key="2">
    <source>
        <dbReference type="ARBA" id="ARBA00022679"/>
    </source>
</evidence>
<dbReference type="GO" id="GO:0005737">
    <property type="term" value="C:cytoplasm"/>
    <property type="evidence" value="ECO:0007669"/>
    <property type="project" value="TreeGrafter"/>
</dbReference>
<dbReference type="EC" id="2.5.1.48" evidence="4"/>
<name>A0A3B0V9E8_9ZZZZ</name>
<dbReference type="InterPro" id="IPR015424">
    <property type="entry name" value="PyrdxlP-dep_Trfase"/>
</dbReference>
<dbReference type="AlphaFoldDB" id="A0A3B0V9E8"/>
<dbReference type="Pfam" id="PF01053">
    <property type="entry name" value="Cys_Met_Meta_PP"/>
    <property type="match status" value="1"/>
</dbReference>
<dbReference type="EC" id="2.5.1.49" evidence="4"/>
<comment type="cofactor">
    <cofactor evidence="1">
        <name>pyridoxal 5'-phosphate</name>
        <dbReference type="ChEBI" id="CHEBI:597326"/>
    </cofactor>
</comment>
<dbReference type="GO" id="GO:0003962">
    <property type="term" value="F:cystathionine gamma-synthase activity"/>
    <property type="evidence" value="ECO:0007669"/>
    <property type="project" value="UniProtKB-EC"/>
</dbReference>
<dbReference type="GO" id="GO:0030170">
    <property type="term" value="F:pyridoxal phosphate binding"/>
    <property type="evidence" value="ECO:0007669"/>
    <property type="project" value="InterPro"/>
</dbReference>